<keyword evidence="5 6" id="KW-0472">Membrane</keyword>
<feature type="transmembrane region" description="Helical" evidence="6">
    <location>
        <begin position="471"/>
        <end position="488"/>
    </location>
</feature>
<evidence type="ECO:0000256" key="5">
    <source>
        <dbReference type="ARBA" id="ARBA00023136"/>
    </source>
</evidence>
<feature type="transmembrane region" description="Helical" evidence="6">
    <location>
        <begin position="298"/>
        <end position="326"/>
    </location>
</feature>
<dbReference type="InterPro" id="IPR038766">
    <property type="entry name" value="Membrane_comp_ABC_pdt"/>
</dbReference>
<name>A0A2U2J2W3_9SPHN</name>
<keyword evidence="3 6" id="KW-0812">Transmembrane</keyword>
<dbReference type="Pfam" id="PF02687">
    <property type="entry name" value="FtsX"/>
    <property type="match status" value="2"/>
</dbReference>
<gene>
    <name evidence="9" type="ORF">DF286_07305</name>
</gene>
<feature type="domain" description="ABC3 transporter permease C-terminal" evidence="7">
    <location>
        <begin position="711"/>
        <end position="819"/>
    </location>
</feature>
<dbReference type="OrthoDB" id="9775544at2"/>
<organism evidence="9 10">
    <name type="scientific">Allosphingosinicella humi</name>
    <dbReference type="NCBI Taxonomy" id="2068657"/>
    <lineage>
        <taxon>Bacteria</taxon>
        <taxon>Pseudomonadati</taxon>
        <taxon>Pseudomonadota</taxon>
        <taxon>Alphaproteobacteria</taxon>
        <taxon>Sphingomonadales</taxon>
        <taxon>Sphingomonadaceae</taxon>
        <taxon>Allosphingosinicella</taxon>
    </lineage>
</organism>
<feature type="transmembrane region" description="Helical" evidence="6">
    <location>
        <begin position="416"/>
        <end position="439"/>
    </location>
</feature>
<evidence type="ECO:0000256" key="6">
    <source>
        <dbReference type="SAM" id="Phobius"/>
    </source>
</evidence>
<reference evidence="9 10" key="1">
    <citation type="submission" date="2018-05" db="EMBL/GenBank/DDBJ databases">
        <title>Genome of Sphingosinicella humi QZX222.</title>
        <authorList>
            <person name="Qiao Z."/>
            <person name="Wang G."/>
        </authorList>
    </citation>
    <scope>NUCLEOTIDE SEQUENCE [LARGE SCALE GENOMIC DNA]</scope>
    <source>
        <strain evidence="9 10">QZX222</strain>
    </source>
</reference>
<keyword evidence="10" id="KW-1185">Reference proteome</keyword>
<evidence type="ECO:0000256" key="3">
    <source>
        <dbReference type="ARBA" id="ARBA00022692"/>
    </source>
</evidence>
<protein>
    <submittedName>
        <fullName evidence="9">ABC transporter permease</fullName>
    </submittedName>
</protein>
<feature type="transmembrane region" description="Helical" evidence="6">
    <location>
        <begin position="751"/>
        <end position="782"/>
    </location>
</feature>
<feature type="transmembrane region" description="Helical" evidence="6">
    <location>
        <begin position="346"/>
        <end position="368"/>
    </location>
</feature>
<dbReference type="InterPro" id="IPR025857">
    <property type="entry name" value="MacB_PCD"/>
</dbReference>
<feature type="transmembrane region" description="Helical" evidence="6">
    <location>
        <begin position="389"/>
        <end position="410"/>
    </location>
</feature>
<dbReference type="AlphaFoldDB" id="A0A2U2J2W3"/>
<feature type="transmembrane region" description="Helical" evidence="6">
    <location>
        <begin position="794"/>
        <end position="821"/>
    </location>
</feature>
<dbReference type="Proteomes" id="UP000245916">
    <property type="component" value="Unassembled WGS sequence"/>
</dbReference>
<comment type="subcellular location">
    <subcellularLocation>
        <location evidence="1">Cell membrane</location>
        <topology evidence="1">Multi-pass membrane protein</topology>
    </subcellularLocation>
</comment>
<evidence type="ECO:0000259" key="7">
    <source>
        <dbReference type="Pfam" id="PF02687"/>
    </source>
</evidence>
<comment type="caution">
    <text evidence="9">The sequence shown here is derived from an EMBL/GenBank/DDBJ whole genome shotgun (WGS) entry which is preliminary data.</text>
</comment>
<proteinExistence type="predicted"/>
<dbReference type="EMBL" id="QFFF01000001">
    <property type="protein sequence ID" value="PWG02689.1"/>
    <property type="molecule type" value="Genomic_DNA"/>
</dbReference>
<dbReference type="Pfam" id="PF12704">
    <property type="entry name" value="MacB_PCD"/>
    <property type="match status" value="1"/>
</dbReference>
<feature type="transmembrane region" description="Helical" evidence="6">
    <location>
        <begin position="710"/>
        <end position="730"/>
    </location>
</feature>
<evidence type="ECO:0000256" key="2">
    <source>
        <dbReference type="ARBA" id="ARBA00022475"/>
    </source>
</evidence>
<keyword evidence="2" id="KW-1003">Cell membrane</keyword>
<evidence type="ECO:0000256" key="1">
    <source>
        <dbReference type="ARBA" id="ARBA00004651"/>
    </source>
</evidence>
<evidence type="ECO:0000256" key="4">
    <source>
        <dbReference type="ARBA" id="ARBA00022989"/>
    </source>
</evidence>
<evidence type="ECO:0000313" key="10">
    <source>
        <dbReference type="Proteomes" id="UP000245916"/>
    </source>
</evidence>
<accession>A0A2U2J2W3</accession>
<sequence length="831" mass="87074">MRMAFRLALRDLRGGLTGLRLLAVCLFLGVAALAAVGSLSSAIVTGLSEKGQSILGGDVQIEVVQRAATPQELAAFRAEGEVSHVTRMRAMAGRLDGADSLLVELKGVDDAYPLYGQLSLQPGALAARPSGNEVAIGPELAERLRLKVGDSLRIGEASLRIIGLIAEEPDRVGQGFTLGSTALVDRAGLDATGLVQPGSLYTSAYRLRLPAGADLEAVTERLEERFPDAGFEIDDRTNGAPGTRRFIERLGQFLTLVGLAALVVAGIGVGNGVTSYLDGKRGIIATLKLLGATSRTIFLSYLIQIGLVAAAAIIAGLVVGALVPWVVTQIAGSALPVSPILSFYPLPLLISAAYGLLIALVFALLPLARARTVPAASLFRGSLEPVRRPGWRLIVAVIVAAGLIAALAIATAREPGFAAGFIAAALALLLLLTLLGGLIRWTAAKLPRPRNPLFRLALANLHRPAAQTGKLVVALGLGLTLFTTLAVIETNLSGQIRTTIPEKAPSFFMLDIPVEEVGRFRTLAMKAAPEGDLVTIPALRGSVVAIGDQRVSDMAEIPEGAWFLRGDRGLTYAREIPEGSRVVEGGWWAPDYHGDPLVSLDIEAARAVGLEVGDTLTVSILGREIEAEIASLREINWDTMGFNFVIVFAPGTLENAPHSFMATISMPASEEPAFSRAVANAFPSVSVIRVKEVVETVAGMLGQLSVAVRAAASVAIFAGIAVLIGALAASRRARIYDSVMLKLLGATRARILMAQAIEFLALALIVALLAFGLGAGAGWYVVVEVLELEWAPDWGVVALTLAAGALITLLLGLLGSLPALAARPARALRTL</sequence>
<feature type="domain" description="ABC3 transporter permease C-terminal" evidence="7">
    <location>
        <begin position="257"/>
        <end position="373"/>
    </location>
</feature>
<feature type="transmembrane region" description="Helical" evidence="6">
    <location>
        <begin position="253"/>
        <end position="277"/>
    </location>
</feature>
<dbReference type="InterPro" id="IPR003838">
    <property type="entry name" value="ABC3_permease_C"/>
</dbReference>
<evidence type="ECO:0000313" key="9">
    <source>
        <dbReference type="EMBL" id="PWG02689.1"/>
    </source>
</evidence>
<dbReference type="PANTHER" id="PTHR30287">
    <property type="entry name" value="MEMBRANE COMPONENT OF PREDICTED ABC SUPERFAMILY METABOLITE UPTAKE TRANSPORTER"/>
    <property type="match status" value="1"/>
</dbReference>
<keyword evidence="4 6" id="KW-1133">Transmembrane helix</keyword>
<feature type="domain" description="MacB-like periplasmic core" evidence="8">
    <location>
        <begin position="24"/>
        <end position="224"/>
    </location>
</feature>
<dbReference type="PANTHER" id="PTHR30287:SF1">
    <property type="entry name" value="INNER MEMBRANE PROTEIN"/>
    <property type="match status" value="1"/>
</dbReference>
<evidence type="ECO:0000259" key="8">
    <source>
        <dbReference type="Pfam" id="PF12704"/>
    </source>
</evidence>
<dbReference type="GO" id="GO:0005886">
    <property type="term" value="C:plasma membrane"/>
    <property type="evidence" value="ECO:0007669"/>
    <property type="project" value="UniProtKB-SubCell"/>
</dbReference>